<gene>
    <name evidence="11" type="primary">MPUL0A07110</name>
    <name evidence="11" type="ORF">METSCH_A07110</name>
</gene>
<dbReference type="AlphaFoldDB" id="A0A4P6XFF6"/>
<dbReference type="EC" id="3.2.1.3" evidence="3"/>
<evidence type="ECO:0000256" key="1">
    <source>
        <dbReference type="ARBA" id="ARBA00001863"/>
    </source>
</evidence>
<dbReference type="Gene3D" id="1.50.10.10">
    <property type="match status" value="1"/>
</dbReference>
<dbReference type="GO" id="GO:0000324">
    <property type="term" value="C:fungal-type vacuole"/>
    <property type="evidence" value="ECO:0007669"/>
    <property type="project" value="TreeGrafter"/>
</dbReference>
<evidence type="ECO:0000256" key="3">
    <source>
        <dbReference type="ARBA" id="ARBA00012593"/>
    </source>
</evidence>
<dbReference type="PANTHER" id="PTHR31616:SF9">
    <property type="entry name" value="GLUCOAMYLASE, INTRACELLULAR SPORULATION-SPECIFIC"/>
    <property type="match status" value="1"/>
</dbReference>
<dbReference type="InterPro" id="IPR011613">
    <property type="entry name" value="GH15-like"/>
</dbReference>
<keyword evidence="5" id="KW-0119">Carbohydrate metabolism</keyword>
<dbReference type="InterPro" id="IPR008928">
    <property type="entry name" value="6-hairpin_glycosidase_sf"/>
</dbReference>
<evidence type="ECO:0000256" key="9">
    <source>
        <dbReference type="ARBA" id="ARBA00033473"/>
    </source>
</evidence>
<dbReference type="Pfam" id="PF00723">
    <property type="entry name" value="Glyco_hydro_15"/>
    <property type="match status" value="1"/>
</dbReference>
<keyword evidence="4" id="KW-0378">Hydrolase</keyword>
<dbReference type="GO" id="GO:0004339">
    <property type="term" value="F:glucan 1,4-alpha-glucosidase activity"/>
    <property type="evidence" value="ECO:0007669"/>
    <property type="project" value="UniProtKB-EC"/>
</dbReference>
<dbReference type="PRINTS" id="PR00736">
    <property type="entry name" value="GLHYDRLASE15"/>
</dbReference>
<evidence type="ECO:0000256" key="7">
    <source>
        <dbReference type="ARBA" id="ARBA00023326"/>
    </source>
</evidence>
<keyword evidence="6" id="KW-0326">Glycosidase</keyword>
<keyword evidence="7" id="KW-0624">Polysaccharide degradation</keyword>
<reference evidence="12" key="1">
    <citation type="submission" date="2019-03" db="EMBL/GenBank/DDBJ databases">
        <title>Snf2 controls pulcherriminic acid biosynthesis and connects pigmentation and antifungal activity of the yeast Metschnikowia pulcherrima.</title>
        <authorList>
            <person name="Gore-Lloyd D."/>
            <person name="Sumann I."/>
            <person name="Brachmann A.O."/>
            <person name="Schneeberger K."/>
            <person name="Ortiz-Merino R.A."/>
            <person name="Moreno-Beltran M."/>
            <person name="Schlaefli M."/>
            <person name="Kirner P."/>
            <person name="Santos Kron A."/>
            <person name="Wolfe K.H."/>
            <person name="Piel J."/>
            <person name="Ahrens C.H."/>
            <person name="Henk D."/>
            <person name="Freimoser F.M."/>
        </authorList>
    </citation>
    <scope>NUCLEOTIDE SEQUENCE [LARGE SCALE GENOMIC DNA]</scope>
    <source>
        <strain evidence="12">APC 1.2</strain>
    </source>
</reference>
<evidence type="ECO:0000313" key="12">
    <source>
        <dbReference type="Proteomes" id="UP000292447"/>
    </source>
</evidence>
<proteinExistence type="inferred from homology"/>
<dbReference type="EMBL" id="CP034456">
    <property type="protein sequence ID" value="QBM86077.1"/>
    <property type="molecule type" value="Genomic_DNA"/>
</dbReference>
<evidence type="ECO:0000313" key="11">
    <source>
        <dbReference type="EMBL" id="QBM86077.1"/>
    </source>
</evidence>
<dbReference type="InterPro" id="IPR000165">
    <property type="entry name" value="Glucoamylase"/>
</dbReference>
<organism evidence="11 12">
    <name type="scientific">Metschnikowia aff. pulcherrima</name>
    <dbReference type="NCBI Taxonomy" id="2163413"/>
    <lineage>
        <taxon>Eukaryota</taxon>
        <taxon>Fungi</taxon>
        <taxon>Dikarya</taxon>
        <taxon>Ascomycota</taxon>
        <taxon>Saccharomycotina</taxon>
        <taxon>Pichiomycetes</taxon>
        <taxon>Metschnikowiaceae</taxon>
        <taxon>Metschnikowia</taxon>
    </lineage>
</organism>
<dbReference type="InterPro" id="IPR012341">
    <property type="entry name" value="6hp_glycosidase-like_sf"/>
</dbReference>
<dbReference type="Proteomes" id="UP000292447">
    <property type="component" value="Chromosome I"/>
</dbReference>
<evidence type="ECO:0000256" key="6">
    <source>
        <dbReference type="ARBA" id="ARBA00023295"/>
    </source>
</evidence>
<evidence type="ECO:0000256" key="2">
    <source>
        <dbReference type="ARBA" id="ARBA00006188"/>
    </source>
</evidence>
<keyword evidence="12" id="KW-1185">Reference proteome</keyword>
<feature type="domain" description="GH15-like" evidence="10">
    <location>
        <begin position="108"/>
        <end position="543"/>
    </location>
</feature>
<sequence length="562" mass="64310">MRMHKLVMVVAAHVSALNLIYLVFATLRTKDSLLDDQNSEKIGYRGSKPTLNEPPVTFLGYQTTFLGYQTSYTSDLGFEAWIAQQKNSSFHLMLENIASCLSNLPPQEVLHGIVIASPLRNNPNYFFNWIRDSALTIRSLIHHMSDNPDLPSSAFRSIIELYIELNIRLQRLPNRSGIFNDEKRSGLGEPKFLPNGCSFEEPWGRPQSDGPALRILTVSSYLNYLKSLKESNDNTDSRDASSIYRRLIKPDLEYVIKNWRTELFDLWEEIRSFHFFNALVQLRSIKDGLALAMEFEDSQEFLKTLRTNFKELKEFILDPSTGFYSRRVAHIIETPSLALRQERSGLDAAVLLASLHAHDTEVGVDDCIPFDIDESHILNTITAMVADMKNRYPINKKASEQKQHLGAALGRYPEDVYDGYASSEGNPWFICTVSASEVLYKLVFKKLHAKSDIVITKDTREFYSGVTKIPHRVNSNRETMKLKYGSEQYNSALYNILEYSDSFMKCLKNHVGNGGHMLEQFNRNTGYMQGANDLTWSYSSFVSGARWRTKAYEMVRAIQKKK</sequence>
<dbReference type="STRING" id="2163413.A0A4P6XFF6"/>
<evidence type="ECO:0000256" key="8">
    <source>
        <dbReference type="ARBA" id="ARBA00033442"/>
    </source>
</evidence>
<dbReference type="GO" id="GO:0000272">
    <property type="term" value="P:polysaccharide catabolic process"/>
    <property type="evidence" value="ECO:0007669"/>
    <property type="project" value="UniProtKB-KW"/>
</dbReference>
<dbReference type="SUPFAM" id="SSF48208">
    <property type="entry name" value="Six-hairpin glycosidases"/>
    <property type="match status" value="1"/>
</dbReference>
<evidence type="ECO:0000256" key="5">
    <source>
        <dbReference type="ARBA" id="ARBA00023277"/>
    </source>
</evidence>
<accession>A0A4P6XFF6</accession>
<protein>
    <recommendedName>
        <fullName evidence="3">glucan 1,4-alpha-glucosidase</fullName>
        <ecNumber evidence="3">3.2.1.3</ecNumber>
    </recommendedName>
    <alternativeName>
        <fullName evidence="9">1,4-alpha-D-glucan glucohydrolase</fullName>
    </alternativeName>
    <alternativeName>
        <fullName evidence="8">Glucan 1,4-alpha-glucosidase</fullName>
    </alternativeName>
</protein>
<evidence type="ECO:0000256" key="4">
    <source>
        <dbReference type="ARBA" id="ARBA00022801"/>
    </source>
</evidence>
<name>A0A4P6XFF6_9ASCO</name>
<evidence type="ECO:0000259" key="10">
    <source>
        <dbReference type="Pfam" id="PF00723"/>
    </source>
</evidence>
<dbReference type="PANTHER" id="PTHR31616">
    <property type="entry name" value="TREHALASE"/>
    <property type="match status" value="1"/>
</dbReference>
<comment type="similarity">
    <text evidence="2">Belongs to the glycosyl hydrolase 15 family.</text>
</comment>
<comment type="catalytic activity">
    <reaction evidence="1">
        <text>Hydrolysis of terminal (1-&gt;4)-linked alpha-D-glucose residues successively from non-reducing ends of the chains with release of beta-D-glucose.</text>
        <dbReference type="EC" id="3.2.1.3"/>
    </reaction>
</comment>